<feature type="region of interest" description="Disordered" evidence="1">
    <location>
        <begin position="1475"/>
        <end position="1503"/>
    </location>
</feature>
<feature type="compositionally biased region" description="Polar residues" evidence="1">
    <location>
        <begin position="1098"/>
        <end position="1109"/>
    </location>
</feature>
<feature type="transmembrane region" description="Helical" evidence="2">
    <location>
        <begin position="144"/>
        <end position="171"/>
    </location>
</feature>
<feature type="compositionally biased region" description="Polar residues" evidence="1">
    <location>
        <begin position="275"/>
        <end position="286"/>
    </location>
</feature>
<feature type="transmembrane region" description="Helical" evidence="2">
    <location>
        <begin position="112"/>
        <end position="132"/>
    </location>
</feature>
<feature type="compositionally biased region" description="Basic and acidic residues" evidence="1">
    <location>
        <begin position="653"/>
        <end position="664"/>
    </location>
</feature>
<reference evidence="3 4" key="1">
    <citation type="journal article" date="2024" name="Commun. Biol.">
        <title>Comparative genomic analysis of thermophilic fungi reveals convergent evolutionary adaptations and gene losses.</title>
        <authorList>
            <person name="Steindorff A.S."/>
            <person name="Aguilar-Pontes M.V."/>
            <person name="Robinson A.J."/>
            <person name="Andreopoulos B."/>
            <person name="LaButti K."/>
            <person name="Kuo A."/>
            <person name="Mondo S."/>
            <person name="Riley R."/>
            <person name="Otillar R."/>
            <person name="Haridas S."/>
            <person name="Lipzen A."/>
            <person name="Grimwood J."/>
            <person name="Schmutz J."/>
            <person name="Clum A."/>
            <person name="Reid I.D."/>
            <person name="Moisan M.C."/>
            <person name="Butler G."/>
            <person name="Nguyen T.T.M."/>
            <person name="Dewar K."/>
            <person name="Conant G."/>
            <person name="Drula E."/>
            <person name="Henrissat B."/>
            <person name="Hansel C."/>
            <person name="Singer S."/>
            <person name="Hutchinson M.I."/>
            <person name="de Vries R.P."/>
            <person name="Natvig D.O."/>
            <person name="Powell A.J."/>
            <person name="Tsang A."/>
            <person name="Grigoriev I.V."/>
        </authorList>
    </citation>
    <scope>NUCLEOTIDE SEQUENCE [LARGE SCALE GENOMIC DNA]</scope>
    <source>
        <strain evidence="3 4">CBS 494.80</strain>
    </source>
</reference>
<feature type="compositionally biased region" description="Low complexity" evidence="1">
    <location>
        <begin position="1134"/>
        <end position="1150"/>
    </location>
</feature>
<feature type="compositionally biased region" description="Polar residues" evidence="1">
    <location>
        <begin position="297"/>
        <end position="310"/>
    </location>
</feature>
<feature type="transmembrane region" description="Helical" evidence="2">
    <location>
        <begin position="226"/>
        <end position="246"/>
    </location>
</feature>
<dbReference type="Proteomes" id="UP001595075">
    <property type="component" value="Unassembled WGS sequence"/>
</dbReference>
<feature type="region of interest" description="Disordered" evidence="1">
    <location>
        <begin position="1095"/>
        <end position="1178"/>
    </location>
</feature>
<feature type="compositionally biased region" description="Basic and acidic residues" evidence="1">
    <location>
        <begin position="1824"/>
        <end position="1835"/>
    </location>
</feature>
<proteinExistence type="predicted"/>
<organism evidence="3 4">
    <name type="scientific">Oculimacula yallundae</name>
    <dbReference type="NCBI Taxonomy" id="86028"/>
    <lineage>
        <taxon>Eukaryota</taxon>
        <taxon>Fungi</taxon>
        <taxon>Dikarya</taxon>
        <taxon>Ascomycota</taxon>
        <taxon>Pezizomycotina</taxon>
        <taxon>Leotiomycetes</taxon>
        <taxon>Helotiales</taxon>
        <taxon>Ploettnerulaceae</taxon>
        <taxon>Oculimacula</taxon>
    </lineage>
</organism>
<feature type="transmembrane region" description="Helical" evidence="2">
    <location>
        <begin position="45"/>
        <end position="63"/>
    </location>
</feature>
<evidence type="ECO:0000313" key="3">
    <source>
        <dbReference type="EMBL" id="KAL2067473.1"/>
    </source>
</evidence>
<evidence type="ECO:0000256" key="1">
    <source>
        <dbReference type="SAM" id="MobiDB-lite"/>
    </source>
</evidence>
<feature type="region of interest" description="Disordered" evidence="1">
    <location>
        <begin position="956"/>
        <end position="1019"/>
    </location>
</feature>
<sequence>MPISDAVQTLSAAFAFGILLQAAAGALFIYYRGHGSTIFQDGRRLVLILFLLFAALWAQTQFLNLLLADTMATACQATLIVSTMFDQLARIGIEQFLLWSVGQGTKLTTGGMILQGILLVRMGAGGVLVGFTRPQFAPVCVAQTSITALAIVVLALDAIIIGVLLVRAASLGMFKEMRGKSSSTRQEQSKALVFSVIALGFWTGSSVPMILGIASFNLMIRTVVPANGLLVLVAVVTIFPGALLLAREENGTTPEARSPFVTPMPPREILEDNVRSNGSPISTTNRYTRDGSLFVVNPSNTPGASPTVFQRSPRGDTRGFTKLGNEISVRDISGTPPERPERPDRTEVRGPGYRGSSGVFPSMTSVPQAGLQGAMAPQIRSDFPLASENGAAFQFPAVQQKRSMFGWSKQAPVKPSIRTLAISNPVALDVSGGISQPQPFPKMQTIDLATAASIESERREQAMARLVANRSAPQPPQFSTEEAFRRSVSIKRKETPSLPVEPMPIRPAASVAGLSQNSPNGVTSSVSLSPGHEEVRKRSPRQTNSFDQTFSEKAPPPTLQRKQTFGLPSNPRATRVVTPPQETARARPQTVWPSETVMLMNDVVFDNPGLVQDIIKDAPGMYASAQKTREMEKHVRPQPIPLKSSDSVLHRPRPYERKKNEDRALFPSEPSPGHRRSRSGSSIRSALARKSGFMSEPGSPSRLPCLPPLPPPLPPAVITSAANLKRLLPNDTKSMTFDEKIELLFPAPPGPITNRNRRSSVPSLPRVPSVFISDTPMIQSPSLEEEERSRRVSKRTTIASFAAPDIPAKSLKRQSARPEEVQEYQYSAKIHRTSSAEVEKIWSKPEKIDAQRLGSESQRQSIVNVSRKSLLTDVSEDTSQDDATTYWGSVHSQVAPPIDLTELRQQANSLYIQRPDTRTQMDSTPFEFPNPLPDDLRRCEAFVPLILDAEAHRVSFTKSNESRESFSSDPYQSLPDDKSSVNRKNENGWHHRIGDELPTFSERTYPKGRKMPPPTPLLLNRTGKRATVVVRSSEISPPADDPEKAIADIQAQLNRFEDEPSRDSVGSMLRQIPENHSTGAPDTGRLRLLENLEKEMGQQESHWQQMQTNLDRDSVSEAMSPFTQAQSDEDSEASLSRQSSQMSLRTPVKIVRTRTRVRSSMTTSDRTGSTSSSDNSRASIWQQRLAEAQLEYMDHAPVLLQKKSLNFLSISKNKSPMISPTPPESVESETDIETELESDSDTEAMMRYQAPPTNKVKAELWQPSLPSPKAAFGRMWNPPYETVSTSSDIAPPARGIRPAQRRMENSLSILSTQLWIKPRSAEHSRPVVALWGSKLVRPRSIVTRPVTQRPQRKSKRMTFLPDIVESPVPLPNNTQTLGIYQFPWGETSDQPTYLTAFNPLLMGGPVQSLALDARSRQLEPEQSEYSSSFFDDYEEEDEDMDMEIDSDDDFDETTLLEIANLLDSSDVPSRESLFEPSTIIDDYDLDSDPESPYATAPPPVSRVSVQPLTMPSRSVAQLWAGDSSPPLEKAAPGLPQPESHVWDSLIPAKTDIVRSKSISSSAISVLSSRNLWAAPEAESFTTRASFMWSSDAIVDTPAFNSGPISPGLMWSAKTETTETRRSGMFTIPSGVIRSTDAIPAAIKMIKAVRPSVGEIPAISSKNMWTRVQNMEESTSWISKSSVVPAAQHQKASTLLWAPAPSTSKILNLGLFDVTVPRSSFRTSEAMPAAINMICKPRMSLAPMSTLTSTKLWRTGEDKCPIERDWISESSTRPDSPTYSTVSSGTSSPTSDSSSVKSTSTKASSIWASSFAAIPNWWDRKAKKSPADAPKDDSKNPSKIPVRQVPTPLVAVRESRVLASRDLWESRAPVLDKTPVKMLRRGTIVQPSAIPAPKALPSQYKRPVASQSDWDSALAQAIAAGSMTKVLTRSIYKKADWESALSQAIAAGSTTTTKVLTRSMYKKSDWESALSQAISQSQPRLQRPAYSSAAWLAALEDAVNASVMKPTYDASVLHPVFFTTSLISHVNDMHPAAMGHFSYKVAQPSMWKSASAPAVPEAAMLWLKNNVTPRTMTISVPFTSETPRKAMVVRTISTPVLESSAFWTPSQIAPQEKNWLLSSATARKTNIPSTQTWRPTIASPVSQNSTTMAAMWTSSSASTPDLFAQAKGSYIRQVSSSRPVELARLTSNEMFTPSARAVEEPTHWLHATSASAVPTRPKAWTWTPSSASTPDLFAHAKGSYIKQVSSSRPVAGLAQLNSNEMFTYLAKAVEEPKHWLHATSTTTPVVPTLSKALTWNPSSASTPDIFVQGKDSYIKQVSSSRPVLELARLDSNELFASLVRAVEEPTHWLHTTSVAAVPTTMSKALTWTPSTNPASAAQQTSMWQPQAAMTTSPAPLFTNPHSEPWSRTKRTAEVVDETRNEDFSQTMWRRSSDPPKNPRNWLVDRRASIVVFRY</sequence>
<feature type="compositionally biased region" description="Low complexity" evidence="1">
    <location>
        <begin position="1158"/>
        <end position="1178"/>
    </location>
</feature>
<dbReference type="EMBL" id="JAZHXI010000010">
    <property type="protein sequence ID" value="KAL2067473.1"/>
    <property type="molecule type" value="Genomic_DNA"/>
</dbReference>
<accession>A0ABR4CC07</accession>
<gene>
    <name evidence="3" type="ORF">VTL71DRAFT_1898</name>
</gene>
<feature type="transmembrane region" description="Helical" evidence="2">
    <location>
        <begin position="191"/>
        <end position="214"/>
    </location>
</feature>
<feature type="region of interest" description="Disordered" evidence="1">
    <location>
        <begin position="625"/>
        <end position="685"/>
    </location>
</feature>
<feature type="compositionally biased region" description="Basic and acidic residues" evidence="1">
    <location>
        <begin position="975"/>
        <end position="995"/>
    </location>
</feature>
<feature type="transmembrane region" description="Helical" evidence="2">
    <location>
        <begin position="12"/>
        <end position="33"/>
    </location>
</feature>
<feature type="region of interest" description="Disordered" evidence="1">
    <location>
        <begin position="253"/>
        <end position="361"/>
    </location>
</feature>
<feature type="compositionally biased region" description="Basic and acidic residues" evidence="1">
    <location>
        <begin position="2403"/>
        <end position="2421"/>
    </location>
</feature>
<comment type="caution">
    <text evidence="3">The sequence shown here is derived from an EMBL/GenBank/DDBJ whole genome shotgun (WGS) entry which is preliminary data.</text>
</comment>
<name>A0ABR4CC07_9HELO</name>
<evidence type="ECO:0000313" key="4">
    <source>
        <dbReference type="Proteomes" id="UP001595075"/>
    </source>
</evidence>
<feature type="region of interest" description="Disordered" evidence="1">
    <location>
        <begin position="1820"/>
        <end position="1841"/>
    </location>
</feature>
<feature type="region of interest" description="Disordered" evidence="1">
    <location>
        <begin position="1418"/>
        <end position="1439"/>
    </location>
</feature>
<feature type="region of interest" description="Disordered" evidence="1">
    <location>
        <begin position="1519"/>
        <end position="1538"/>
    </location>
</feature>
<keyword evidence="2" id="KW-0812">Transmembrane</keyword>
<evidence type="ECO:0000256" key="2">
    <source>
        <dbReference type="SAM" id="Phobius"/>
    </source>
</evidence>
<feature type="compositionally biased region" description="Polar residues" evidence="1">
    <location>
        <begin position="541"/>
        <end position="551"/>
    </location>
</feature>
<feature type="region of interest" description="Disordered" evidence="1">
    <location>
        <begin position="1762"/>
        <end position="1798"/>
    </location>
</feature>
<keyword evidence="2" id="KW-0472">Membrane</keyword>
<feature type="compositionally biased region" description="Acidic residues" evidence="1">
    <location>
        <begin position="1226"/>
        <end position="1239"/>
    </location>
</feature>
<feature type="compositionally biased region" description="Basic and acidic residues" evidence="1">
    <location>
        <begin position="338"/>
        <end position="348"/>
    </location>
</feature>
<keyword evidence="4" id="KW-1185">Reference proteome</keyword>
<keyword evidence="2" id="KW-1133">Transmembrane helix</keyword>
<feature type="compositionally biased region" description="Polar residues" evidence="1">
    <location>
        <begin position="513"/>
        <end position="528"/>
    </location>
</feature>
<protein>
    <submittedName>
        <fullName evidence="3">Uncharacterized protein</fullName>
    </submittedName>
</protein>
<feature type="region of interest" description="Disordered" evidence="1">
    <location>
        <begin position="469"/>
        <end position="589"/>
    </location>
</feature>
<feature type="compositionally biased region" description="Low complexity" evidence="1">
    <location>
        <begin position="1775"/>
        <end position="1798"/>
    </location>
</feature>
<feature type="region of interest" description="Disordered" evidence="1">
    <location>
        <begin position="1215"/>
        <end position="1239"/>
    </location>
</feature>
<feature type="region of interest" description="Disordered" evidence="1">
    <location>
        <begin position="2396"/>
        <end position="2438"/>
    </location>
</feature>